<name>A0A1V9GCJ5_9BACT</name>
<proteinExistence type="predicted"/>
<evidence type="ECO:0000313" key="4">
    <source>
        <dbReference type="Proteomes" id="UP000192276"/>
    </source>
</evidence>
<evidence type="ECO:0000259" key="2">
    <source>
        <dbReference type="PROSITE" id="PS51820"/>
    </source>
</evidence>
<dbReference type="Proteomes" id="UP000192276">
    <property type="component" value="Unassembled WGS sequence"/>
</dbReference>
<dbReference type="OrthoDB" id="9814627at2"/>
<keyword evidence="1" id="KW-0812">Transmembrane</keyword>
<dbReference type="STRING" id="550983.A4R26_00940"/>
<keyword evidence="4" id="KW-1185">Reference proteome</keyword>
<dbReference type="SUPFAM" id="SSF56988">
    <property type="entry name" value="Anthrax protective antigen"/>
    <property type="match status" value="1"/>
</dbReference>
<dbReference type="RefSeq" id="WP_081158714.1">
    <property type="nucleotide sequence ID" value="NZ_LWBP01000001.1"/>
</dbReference>
<dbReference type="InterPro" id="IPR037524">
    <property type="entry name" value="PA14/GLEYA"/>
</dbReference>
<sequence length="2536" mass="283725">MLQTLARKPKSIAWFFVILFYLQLVLIPVVTRANARPLPKTIQSYKTGQLFDKNENSKAQEEPAINRQAVELKNPAHVKGIATTGPTQPEMQSFQSVNGNNLVDPFSGDFSYNIPLLDVGGYPVNLHYQSGITMDQEASWVGLGWNINPGVISRNMRGLPDDFKGGANADEVTKTVSVKPNRTIGGNFGAGVNLEVFGAPIPIGVDRSYGIFHNTYKGWGLEKETHVSISVGTGSQGELTGGLSITSNSQNGTDISPSMGFTMGSRESQLQGGITIGTNYNSRTGIQNLQISGELKRADDGSRKQKFDPGIGRFSSNISFSKPSYTPTIRIPYTSQGFSYRAKAGGQAQGFYTGSLFVQGYISEQKVETKTRTMPAYGYMYYEKAGSDQNVLLDYNREKDISWSESSPHIAIPIYTYDTWSISGEGTGGMFRPFRSDIGFVFDHKMTTKSDNDNIGMNVGFGSILKAGVDYNLVNNVTSTNAWIGDNRLVDVIKFREADTTYENVYFKNPGEKVAVDKTYQQALGGDNLMRVELAAGNRNNSLVTATRNMLLFKNARVTGKQPFNLNTVRKQRDKRSQVITYLNAEEAEVAALDKQIKWYHINSYPVSGCGYQYINRNEGERKPHHLSEITVLNPDGRRYVYGIPVYNKSQVEITMATSKDNGNNSTALVKYSSKDKSVNNNQGKDGFFNEEQTPAYSHSFLLSGILSGDYVDLTGDGITEDDNGDAVKFNYSQAYSLNSPYRWRAPYQPDSASYNEGLKTDNRDDKGSFTYGEREVWYLNSIESKTMIATFVLDADRKDGYGVIGEDGGQNAGQKLYKLKEVNLYTKADFLKHGTNARPIKTVHFEYNYELCKKNPGSLTDSGKLTLKKVWFTYNKNGKGQRNPYIFTYNAKNPDFSQRSVDRWGNYKDPVHNPGNGTAMTNADYPYTLQTGVKNWDADAAANNAAPWTLSEIKLPSGGRMKVTYESDDYAYVQNKRAMQFFSIAGFANAENSTPQAVLYPNRTANDDYHVVFINVSEPVNNAAEVGQKYLAGVNQLFFKLAVNVPGDRWGSGYELVPCYAEIENYGVASHINNKTIWVRVKAIKSRQGPFATAAIQFLRLNLPSKAYPWSEPGDKIDIRAAVGMMTSVFSGVVNLLKEANYENKARGDNRCRSVILDRSFARLDNPIYRKFGGGLRVKKVEVFDSWHKMTGQQQQEAVYGQTYTYTDTVMIDGVPTGISSGVASYEPMIGADENPFHVPAKVYAEKMGALGPTDYLYAEEPFAETFFPGPSVGYSKVRVQTIHKERKSANGFSETTFYTAKDFPTIVEYTPIDNDSKKSYKSPIKNPFFFDSRNYVTLSQGFKIELNDMHGKPRSQASYGQNDLKNPISYTYNYYKLVNDNAAQARLSNQVAIAGRDGVIDTEAEMGKEVEVMIDVREQKSVTTSGNLEANLDLIWVAPPVATPVFTFVPLFNGEANRYRSVAVLKIVNRYGILDSVLHIEKGSRVTTRNLVFDGETGDALLSQTNNEFDDPVYNFNYPAHWAYTGMAPAYLNVGTVLKNVFFRKGIMFYANKSRVPAERYFESGDELLVYGNDKRNAATDDHCEEVFFQFENNPQYKKIWAIDASRGKQGQKGFYFIDADGLPYSCDAQNIKIIRSGKRNLAGVAVGSITSQETPVRLVGGVPKLVFDTATHVIAANAAKFNDLWMVDSTLYSKDTMVISGRRMELKHYQAVATDNYAIHDYSDGSSSTALGPAPDFKYFEASAFDAGAGNWHEQIKSWLKFNMNGIPQGALIKSAKLYLYGRQGELHENYRNSNECYLERLKAQWPREIMPATNYGDVCSAYFYDNDHTTVDQQNRIMLPETTQDAEEARNEEGKDITAMAQAMLDDYYISNGIVSPGIRISLLDVGSGVNKLSRLTYNSGKTAEECPLVEYDCKPYIDIQYYDPCADGSHPVKLDGPLSGDGESTMMMAAAVPAPVDYYYCFDQLVKSFVCRPNINDTAVNFYRFGILGNWRMDRAYTYYSRRQQSDPSTATNIRKDGVIADFAPFWSFTNTPMTASNDESRWVWNSELTRFNNKGFEIENHDPLNRFNAGQYGYNNTLPVAVAQNARSREIAYDGFEDYGYQTNNCKNCLMNRHVDFGSDANLVETESHTGLYSLRVEGNSSFNKSFNLGSVTEDGLKPELSMKEDSIPLVSTVVNGNGTGLGNYYYTNGGGCYPYEQNKPPLYTGINSDVNYKTGVNPISNTCRTDWIYYSFRGYIQPRYTGVYKFWVTTDDAMSIFITKNGQSHKITAGRTMEIHDRSEQSYATAYETESIALEAGELYYIQILWDNNNGGYQAKLEWQTEDSQLQGLDVVPVTQLYPEGSDINTVKANTVFRDTNWCVQFKPPTAANVINKRFSPLQKQKVVVSTWVKQEGPCSTGSYDGVRLNLTFNNQSGASFFSLKPTGTIIEGWQRIEDTLTIPETATQVSVSMNATSTAPVYFDDIRVQPFNSSMKSFVYNPLNLRLMAELDENNYATYYEYDDEGTLIRLKKETERGIKTIKETRSAMSKE</sequence>
<keyword evidence="1" id="KW-1133">Transmembrane helix</keyword>
<keyword evidence="1" id="KW-0472">Membrane</keyword>
<gene>
    <name evidence="3" type="ORF">A4R26_00940</name>
</gene>
<dbReference type="PROSITE" id="PS51820">
    <property type="entry name" value="PA14"/>
    <property type="match status" value="1"/>
</dbReference>
<evidence type="ECO:0000256" key="1">
    <source>
        <dbReference type="SAM" id="Phobius"/>
    </source>
</evidence>
<dbReference type="Gene3D" id="3.90.182.10">
    <property type="entry name" value="Toxin - Anthrax Protective Antigen,domain 1"/>
    <property type="match status" value="1"/>
</dbReference>
<reference evidence="4" key="1">
    <citation type="submission" date="2016-04" db="EMBL/GenBank/DDBJ databases">
        <authorList>
            <person name="Chen L."/>
            <person name="Zhuang W."/>
            <person name="Wang G."/>
        </authorList>
    </citation>
    <scope>NUCLEOTIDE SEQUENCE [LARGE SCALE GENOMIC DNA]</scope>
    <source>
        <strain evidence="4">208</strain>
    </source>
</reference>
<dbReference type="Pfam" id="PF10528">
    <property type="entry name" value="GLEYA"/>
    <property type="match status" value="1"/>
</dbReference>
<dbReference type="InterPro" id="IPR018871">
    <property type="entry name" value="GLEYA_adhesin_domain"/>
</dbReference>
<organism evidence="3 4">
    <name type="scientific">Niastella populi</name>
    <dbReference type="NCBI Taxonomy" id="550983"/>
    <lineage>
        <taxon>Bacteria</taxon>
        <taxon>Pseudomonadati</taxon>
        <taxon>Bacteroidota</taxon>
        <taxon>Chitinophagia</taxon>
        <taxon>Chitinophagales</taxon>
        <taxon>Chitinophagaceae</taxon>
        <taxon>Niastella</taxon>
    </lineage>
</organism>
<dbReference type="EMBL" id="LWBP01000001">
    <property type="protein sequence ID" value="OQP68405.1"/>
    <property type="molecule type" value="Genomic_DNA"/>
</dbReference>
<dbReference type="Gene3D" id="2.60.120.260">
    <property type="entry name" value="Galactose-binding domain-like"/>
    <property type="match status" value="1"/>
</dbReference>
<accession>A0A1V9GCJ5</accession>
<feature type="domain" description="PA14" evidence="2">
    <location>
        <begin position="2183"/>
        <end position="2343"/>
    </location>
</feature>
<comment type="caution">
    <text evidence="3">The sequence shown here is derived from an EMBL/GenBank/DDBJ whole genome shotgun (WGS) entry which is preliminary data.</text>
</comment>
<feature type="transmembrane region" description="Helical" evidence="1">
    <location>
        <begin position="12"/>
        <end position="30"/>
    </location>
</feature>
<evidence type="ECO:0000313" key="3">
    <source>
        <dbReference type="EMBL" id="OQP68405.1"/>
    </source>
</evidence>
<protein>
    <recommendedName>
        <fullName evidence="2">PA14 domain-containing protein</fullName>
    </recommendedName>
</protein>